<dbReference type="CDD" id="cd00118">
    <property type="entry name" value="LysM"/>
    <property type="match status" value="1"/>
</dbReference>
<evidence type="ECO:0000256" key="1">
    <source>
        <dbReference type="ARBA" id="ARBA00001947"/>
    </source>
</evidence>
<dbReference type="InterPro" id="IPR011055">
    <property type="entry name" value="Dup_hybrid_motif"/>
</dbReference>
<comment type="cofactor">
    <cofactor evidence="1">
        <name>Zn(2+)</name>
        <dbReference type="ChEBI" id="CHEBI:29105"/>
    </cofactor>
</comment>
<dbReference type="Pfam" id="PF01551">
    <property type="entry name" value="Peptidase_M23"/>
    <property type="match status" value="1"/>
</dbReference>
<evidence type="ECO:0000259" key="9">
    <source>
        <dbReference type="Pfam" id="PF19425"/>
    </source>
</evidence>
<dbReference type="RefSeq" id="WP_244894342.1">
    <property type="nucleotide sequence ID" value="NZ_FTMN01000003.1"/>
</dbReference>
<dbReference type="eggNOG" id="COG0739">
    <property type="taxonomic scope" value="Bacteria"/>
</dbReference>
<keyword evidence="6" id="KW-0862">Zinc</keyword>
<evidence type="ECO:0000313" key="11">
    <source>
        <dbReference type="Proteomes" id="UP000186895"/>
    </source>
</evidence>
<keyword evidence="11" id="KW-1185">Reference proteome</keyword>
<dbReference type="Proteomes" id="UP000186895">
    <property type="component" value="Unassembled WGS sequence"/>
</dbReference>
<dbReference type="EMBL" id="FTMN01000003">
    <property type="protein sequence ID" value="SIQ28043.1"/>
    <property type="molecule type" value="Genomic_DNA"/>
</dbReference>
<dbReference type="GO" id="GO:0006508">
    <property type="term" value="P:proteolysis"/>
    <property type="evidence" value="ECO:0007669"/>
    <property type="project" value="UniProtKB-KW"/>
</dbReference>
<evidence type="ECO:0000256" key="4">
    <source>
        <dbReference type="ARBA" id="ARBA00022723"/>
    </source>
</evidence>
<keyword evidence="4" id="KW-0479">Metal-binding</keyword>
<sequence length="412" mass="45995">MKRFLRKPLMLGVFLPAVALTLGAFSYQPLHSDLKLPIQALPDSELESPESLSRVDVRVPDFTYTIQRGDTLSTIFDMLDVGQAAMYQVLESDVSILALDTLKPGDQLSFWLYEGQLDQLELRFSPAHQVVFSRAGEETFEYSEVRVEGEWKEEVVAGDINGSFYVSAKRAGLTASEIQKVSALLQDKLNFRRDLRAGDSFQVVRAKQYIEGEATGNTRLEGLRILNRSRELTAFNFEGQYFDLNGDSLARAFMRYPTKGRYRLSSRFNPFRKHPVTGRVRPHNGTDFATPIGTPILATGDGVVTRVTKHPYAGLYIVIEHGQKYKTRFLHLSKALVSKGQTVSRGQKIALSGNSGRSTGAHLHYELHINGRPVDAMKAAIPVAEGVNQADRLAFDSLRDRLLAQMNKQGQG</sequence>
<dbReference type="InterPro" id="IPR018392">
    <property type="entry name" value="LysM"/>
</dbReference>
<dbReference type="PANTHER" id="PTHR21666:SF292">
    <property type="entry name" value="MUREIN DD-ENDOPEPTIDASE MEPM"/>
    <property type="match status" value="1"/>
</dbReference>
<organism evidence="10 11">
    <name type="scientific">Marinobacterium stanieri</name>
    <dbReference type="NCBI Taxonomy" id="49186"/>
    <lineage>
        <taxon>Bacteria</taxon>
        <taxon>Pseudomonadati</taxon>
        <taxon>Pseudomonadota</taxon>
        <taxon>Gammaproteobacteria</taxon>
        <taxon>Oceanospirillales</taxon>
        <taxon>Oceanospirillaceae</taxon>
        <taxon>Marinobacterium</taxon>
    </lineage>
</organism>
<keyword evidence="7" id="KW-0482">Metalloprotease</keyword>
<feature type="domain" description="M23ase beta-sheet core" evidence="8">
    <location>
        <begin position="282"/>
        <end position="375"/>
    </location>
</feature>
<evidence type="ECO:0000256" key="2">
    <source>
        <dbReference type="ARBA" id="ARBA00004196"/>
    </source>
</evidence>
<dbReference type="Gene3D" id="3.10.450.350">
    <property type="match status" value="2"/>
</dbReference>
<dbReference type="InterPro" id="IPR050570">
    <property type="entry name" value="Cell_wall_metabolism_enzyme"/>
</dbReference>
<dbReference type="CDD" id="cd12797">
    <property type="entry name" value="M23_peptidase"/>
    <property type="match status" value="1"/>
</dbReference>
<dbReference type="SUPFAM" id="SSF51261">
    <property type="entry name" value="Duplicated hybrid motif"/>
    <property type="match status" value="1"/>
</dbReference>
<proteinExistence type="predicted"/>
<keyword evidence="5" id="KW-0378">Hydrolase</keyword>
<dbReference type="STRING" id="49186.SAMN05421647_103327"/>
<dbReference type="Gene3D" id="2.70.70.10">
    <property type="entry name" value="Glucose Permease (Domain IIA)"/>
    <property type="match status" value="1"/>
</dbReference>
<feature type="domain" description="Csd3-like second N-terminal" evidence="9">
    <location>
        <begin position="148"/>
        <end position="270"/>
    </location>
</feature>
<name>A0A1N6RGR0_9GAMM</name>
<dbReference type="FunFam" id="2.70.70.10:FF:000002">
    <property type="entry name" value="Murein DD-endopeptidase MepM"/>
    <property type="match status" value="1"/>
</dbReference>
<evidence type="ECO:0000259" key="8">
    <source>
        <dbReference type="Pfam" id="PF01551"/>
    </source>
</evidence>
<evidence type="ECO:0000256" key="3">
    <source>
        <dbReference type="ARBA" id="ARBA00022670"/>
    </source>
</evidence>
<dbReference type="GO" id="GO:0030313">
    <property type="term" value="C:cell envelope"/>
    <property type="evidence" value="ECO:0007669"/>
    <property type="project" value="UniProtKB-SubCell"/>
</dbReference>
<comment type="subcellular location">
    <subcellularLocation>
        <location evidence="2">Cell envelope</location>
    </subcellularLocation>
</comment>
<gene>
    <name evidence="10" type="ORF">SAMN05421647_103327</name>
</gene>
<protein>
    <submittedName>
        <fullName evidence="10">Murein DD-endopeptidase</fullName>
    </submittedName>
</protein>
<evidence type="ECO:0000313" key="10">
    <source>
        <dbReference type="EMBL" id="SIQ28043.1"/>
    </source>
</evidence>
<dbReference type="GO" id="GO:0046872">
    <property type="term" value="F:metal ion binding"/>
    <property type="evidence" value="ECO:0007669"/>
    <property type="project" value="UniProtKB-KW"/>
</dbReference>
<dbReference type="InterPro" id="IPR045834">
    <property type="entry name" value="Csd3_N2"/>
</dbReference>
<keyword evidence="3" id="KW-0645">Protease</keyword>
<dbReference type="Pfam" id="PF19425">
    <property type="entry name" value="Csd3_N2"/>
    <property type="match status" value="1"/>
</dbReference>
<evidence type="ECO:0000256" key="7">
    <source>
        <dbReference type="ARBA" id="ARBA00023049"/>
    </source>
</evidence>
<evidence type="ECO:0000256" key="5">
    <source>
        <dbReference type="ARBA" id="ARBA00022801"/>
    </source>
</evidence>
<dbReference type="PANTHER" id="PTHR21666">
    <property type="entry name" value="PEPTIDASE-RELATED"/>
    <property type="match status" value="1"/>
</dbReference>
<dbReference type="AlphaFoldDB" id="A0A1N6RGR0"/>
<dbReference type="InterPro" id="IPR016047">
    <property type="entry name" value="M23ase_b-sheet_dom"/>
</dbReference>
<dbReference type="GO" id="GO:0004222">
    <property type="term" value="F:metalloendopeptidase activity"/>
    <property type="evidence" value="ECO:0007669"/>
    <property type="project" value="TreeGrafter"/>
</dbReference>
<accession>A0A1N6RGR0</accession>
<reference evidence="10 11" key="1">
    <citation type="submission" date="2017-01" db="EMBL/GenBank/DDBJ databases">
        <authorList>
            <person name="Mah S.A."/>
            <person name="Swanson W.J."/>
            <person name="Moy G.W."/>
            <person name="Vacquier V.D."/>
        </authorList>
    </citation>
    <scope>NUCLEOTIDE SEQUENCE [LARGE SCALE GENOMIC DNA]</scope>
    <source>
        <strain evidence="10 11">DSM 7027</strain>
    </source>
</reference>
<evidence type="ECO:0000256" key="6">
    <source>
        <dbReference type="ARBA" id="ARBA00022833"/>
    </source>
</evidence>